<name>A0AA39WPW8_9PEZI</name>
<dbReference type="AlphaFoldDB" id="A0AA39WPW8"/>
<gene>
    <name evidence="1" type="ORF">B0T14DRAFT_519251</name>
</gene>
<protein>
    <submittedName>
        <fullName evidence="1">Uncharacterized protein</fullName>
    </submittedName>
</protein>
<keyword evidence="2" id="KW-1185">Reference proteome</keyword>
<comment type="caution">
    <text evidence="1">The sequence shown here is derived from an EMBL/GenBank/DDBJ whole genome shotgun (WGS) entry which is preliminary data.</text>
</comment>
<organism evidence="1 2">
    <name type="scientific">Immersiella caudata</name>
    <dbReference type="NCBI Taxonomy" id="314043"/>
    <lineage>
        <taxon>Eukaryota</taxon>
        <taxon>Fungi</taxon>
        <taxon>Dikarya</taxon>
        <taxon>Ascomycota</taxon>
        <taxon>Pezizomycotina</taxon>
        <taxon>Sordariomycetes</taxon>
        <taxon>Sordariomycetidae</taxon>
        <taxon>Sordariales</taxon>
        <taxon>Lasiosphaeriaceae</taxon>
        <taxon>Immersiella</taxon>
    </lineage>
</organism>
<accession>A0AA39WPW8</accession>
<dbReference type="Proteomes" id="UP001175000">
    <property type="component" value="Unassembled WGS sequence"/>
</dbReference>
<reference evidence="1" key="1">
    <citation type="submission" date="2023-06" db="EMBL/GenBank/DDBJ databases">
        <title>Genome-scale phylogeny and comparative genomics of the fungal order Sordariales.</title>
        <authorList>
            <consortium name="Lawrence Berkeley National Laboratory"/>
            <person name="Hensen N."/>
            <person name="Bonometti L."/>
            <person name="Westerberg I."/>
            <person name="Brannstrom I.O."/>
            <person name="Guillou S."/>
            <person name="Cros-Aarteil S."/>
            <person name="Calhoun S."/>
            <person name="Haridas S."/>
            <person name="Kuo A."/>
            <person name="Mondo S."/>
            <person name="Pangilinan J."/>
            <person name="Riley R."/>
            <person name="Labutti K."/>
            <person name="Andreopoulos B."/>
            <person name="Lipzen A."/>
            <person name="Chen C."/>
            <person name="Yanf M."/>
            <person name="Daum C."/>
            <person name="Ng V."/>
            <person name="Clum A."/>
            <person name="Steindorff A."/>
            <person name="Ohm R."/>
            <person name="Martin F."/>
            <person name="Silar P."/>
            <person name="Natvig D."/>
            <person name="Lalanne C."/>
            <person name="Gautier V."/>
            <person name="Ament-Velasquez S.L."/>
            <person name="Kruys A."/>
            <person name="Hutchinson M.I."/>
            <person name="Powell A.J."/>
            <person name="Barry K."/>
            <person name="Miller A.N."/>
            <person name="Grigoriev I.V."/>
            <person name="Debuchy R."/>
            <person name="Gladieux P."/>
            <person name="Thoren M.H."/>
            <person name="Johannesson H."/>
        </authorList>
    </citation>
    <scope>NUCLEOTIDE SEQUENCE</scope>
    <source>
        <strain evidence="1">CBS 606.72</strain>
    </source>
</reference>
<evidence type="ECO:0000313" key="1">
    <source>
        <dbReference type="EMBL" id="KAK0619412.1"/>
    </source>
</evidence>
<sequence length="128" mass="13965">MIGAEDSRIKGLVRLHWHVSHHLLSNSLAFTSEQTSSSVPSFAGFRGYQHPQSVSGRCAEVARATGHPPFPTNGPLPSFASPTYQLALQPYNPPKWSRTWWRLGHGPPTLSMMLCSMTNNTSTMSGSG</sequence>
<evidence type="ECO:0000313" key="2">
    <source>
        <dbReference type="Proteomes" id="UP001175000"/>
    </source>
</evidence>
<dbReference type="EMBL" id="JAULSU010000004">
    <property type="protein sequence ID" value="KAK0619412.1"/>
    <property type="molecule type" value="Genomic_DNA"/>
</dbReference>
<proteinExistence type="predicted"/>